<dbReference type="Proteomes" id="UP000565579">
    <property type="component" value="Unassembled WGS sequence"/>
</dbReference>
<dbReference type="InterPro" id="IPR036388">
    <property type="entry name" value="WH-like_DNA-bd_sf"/>
</dbReference>
<accession>A0A7X0NP37</accession>
<evidence type="ECO:0000256" key="1">
    <source>
        <dbReference type="SAM" id="MobiDB-lite"/>
    </source>
</evidence>
<gene>
    <name evidence="2" type="ORF">HD593_001848</name>
</gene>
<comment type="caution">
    <text evidence="2">The sequence shown here is derived from an EMBL/GenBank/DDBJ whole genome shotgun (WGS) entry which is preliminary data.</text>
</comment>
<keyword evidence="2" id="KW-0238">DNA-binding</keyword>
<dbReference type="AlphaFoldDB" id="A0A7X0NP37"/>
<organism evidence="2 3">
    <name type="scientific">Nonomuraea rubra</name>
    <dbReference type="NCBI Taxonomy" id="46180"/>
    <lineage>
        <taxon>Bacteria</taxon>
        <taxon>Bacillati</taxon>
        <taxon>Actinomycetota</taxon>
        <taxon>Actinomycetes</taxon>
        <taxon>Streptosporangiales</taxon>
        <taxon>Streptosporangiaceae</taxon>
        <taxon>Nonomuraea</taxon>
    </lineage>
</organism>
<evidence type="ECO:0000313" key="3">
    <source>
        <dbReference type="Proteomes" id="UP000565579"/>
    </source>
</evidence>
<dbReference type="InterPro" id="IPR036390">
    <property type="entry name" value="WH_DNA-bd_sf"/>
</dbReference>
<dbReference type="RefSeq" id="WP_185101766.1">
    <property type="nucleotide sequence ID" value="NZ_JACHMI010000001.1"/>
</dbReference>
<reference evidence="2 3" key="1">
    <citation type="submission" date="2020-08" db="EMBL/GenBank/DDBJ databases">
        <title>Sequencing the genomes of 1000 actinobacteria strains.</title>
        <authorList>
            <person name="Klenk H.-P."/>
        </authorList>
    </citation>
    <scope>NUCLEOTIDE SEQUENCE [LARGE SCALE GENOMIC DNA]</scope>
    <source>
        <strain evidence="2 3">DSM 43768</strain>
    </source>
</reference>
<protein>
    <submittedName>
        <fullName evidence="2">DNA-binding transcriptional ArsR family regulator</fullName>
    </submittedName>
</protein>
<dbReference type="Gene3D" id="1.10.10.10">
    <property type="entry name" value="Winged helix-like DNA-binding domain superfamily/Winged helix DNA-binding domain"/>
    <property type="match status" value="1"/>
</dbReference>
<keyword evidence="3" id="KW-1185">Reference proteome</keyword>
<dbReference type="SUPFAM" id="SSF46785">
    <property type="entry name" value="Winged helix' DNA-binding domain"/>
    <property type="match status" value="1"/>
</dbReference>
<sequence>MGPVAGILESLGSRPKLAPLTTLVRRGRCTTTDVLESLGGEQTGGQFYHHLRPLHSARLITQRRCGEYELAPQVMIQVLTILAADLDLANDSPLGPPTDPPNSERPSRHGGPHQVDVGNDGLEPAT</sequence>
<feature type="region of interest" description="Disordered" evidence="1">
    <location>
        <begin position="88"/>
        <end position="126"/>
    </location>
</feature>
<evidence type="ECO:0000313" key="2">
    <source>
        <dbReference type="EMBL" id="MBB6547053.1"/>
    </source>
</evidence>
<dbReference type="EMBL" id="JACHMI010000001">
    <property type="protein sequence ID" value="MBB6547053.1"/>
    <property type="molecule type" value="Genomic_DNA"/>
</dbReference>
<dbReference type="GO" id="GO:0003677">
    <property type="term" value="F:DNA binding"/>
    <property type="evidence" value="ECO:0007669"/>
    <property type="project" value="UniProtKB-KW"/>
</dbReference>
<proteinExistence type="predicted"/>
<name>A0A7X0NP37_9ACTN</name>